<dbReference type="PROSITE" id="PS50157">
    <property type="entry name" value="ZINC_FINGER_C2H2_2"/>
    <property type="match status" value="2"/>
</dbReference>
<evidence type="ECO:0000256" key="3">
    <source>
        <dbReference type="ARBA" id="ARBA00022737"/>
    </source>
</evidence>
<evidence type="ECO:0000256" key="5">
    <source>
        <dbReference type="ARBA" id="ARBA00022833"/>
    </source>
</evidence>
<dbReference type="PROSITE" id="PS00061">
    <property type="entry name" value="ADH_SHORT"/>
    <property type="match status" value="1"/>
</dbReference>
<evidence type="ECO:0000256" key="2">
    <source>
        <dbReference type="ARBA" id="ARBA00022723"/>
    </source>
</evidence>
<feature type="region of interest" description="Disordered" evidence="9">
    <location>
        <begin position="507"/>
        <end position="531"/>
    </location>
</feature>
<dbReference type="InterPro" id="IPR002347">
    <property type="entry name" value="SDR_fam"/>
</dbReference>
<evidence type="ECO:0000256" key="8">
    <source>
        <dbReference type="PROSITE-ProRule" id="PRU00042"/>
    </source>
</evidence>
<evidence type="ECO:0000256" key="4">
    <source>
        <dbReference type="ARBA" id="ARBA00022771"/>
    </source>
</evidence>
<dbReference type="InterPro" id="IPR051059">
    <property type="entry name" value="VerF-like"/>
</dbReference>
<keyword evidence="3" id="KW-0677">Repeat</keyword>
<protein>
    <recommendedName>
        <fullName evidence="10">C2H2-type domain-containing protein</fullName>
    </recommendedName>
</protein>
<dbReference type="InterPro" id="IPR007219">
    <property type="entry name" value="XnlR_reg_dom"/>
</dbReference>
<keyword evidence="6" id="KW-0521">NADP</keyword>
<evidence type="ECO:0000259" key="10">
    <source>
        <dbReference type="PROSITE" id="PS50157"/>
    </source>
</evidence>
<comment type="caution">
    <text evidence="11">The sequence shown here is derived from an EMBL/GenBank/DDBJ whole genome shotgun (WGS) entry which is preliminary data.</text>
</comment>
<dbReference type="GO" id="GO:0000981">
    <property type="term" value="F:DNA-binding transcription factor activity, RNA polymerase II-specific"/>
    <property type="evidence" value="ECO:0007669"/>
    <property type="project" value="InterPro"/>
</dbReference>
<dbReference type="SUPFAM" id="SSF51735">
    <property type="entry name" value="NAD(P)-binding Rossmann-fold domains"/>
    <property type="match status" value="1"/>
</dbReference>
<keyword evidence="5" id="KW-0862">Zinc</keyword>
<dbReference type="Gene3D" id="3.30.160.60">
    <property type="entry name" value="Classic Zinc Finger"/>
    <property type="match status" value="1"/>
</dbReference>
<proteinExistence type="predicted"/>
<dbReference type="Pfam" id="PF00106">
    <property type="entry name" value="adh_short"/>
    <property type="match status" value="1"/>
</dbReference>
<dbReference type="InterPro" id="IPR020904">
    <property type="entry name" value="Sc_DH/Rdtase_CS"/>
</dbReference>
<dbReference type="GO" id="GO:0005634">
    <property type="term" value="C:nucleus"/>
    <property type="evidence" value="ECO:0007669"/>
    <property type="project" value="UniProtKB-SubCell"/>
</dbReference>
<feature type="compositionally biased region" description="Basic and acidic residues" evidence="9">
    <location>
        <begin position="334"/>
        <end position="344"/>
    </location>
</feature>
<evidence type="ECO:0000256" key="9">
    <source>
        <dbReference type="SAM" id="MobiDB-lite"/>
    </source>
</evidence>
<gene>
    <name evidence="11" type="ORF">AC578_7087</name>
</gene>
<dbReference type="GO" id="GO:0008270">
    <property type="term" value="F:zinc ion binding"/>
    <property type="evidence" value="ECO:0007669"/>
    <property type="project" value="UniProtKB-KW"/>
</dbReference>
<reference evidence="11 12" key="1">
    <citation type="submission" date="2015-07" db="EMBL/GenBank/DDBJ databases">
        <title>Comparative genomics of the Sigatoka disease complex on banana suggests a link between parallel evolutionary changes in Pseudocercospora fijiensis and Pseudocercospora eumusae and increased virulence on the banana host.</title>
        <authorList>
            <person name="Chang T.-C."/>
            <person name="Salvucci A."/>
            <person name="Crous P.W."/>
            <person name="Stergiopoulos I."/>
        </authorList>
    </citation>
    <scope>NUCLEOTIDE SEQUENCE [LARGE SCALE GENOMIC DNA]</scope>
    <source>
        <strain evidence="11 12">CBS 114824</strain>
    </source>
</reference>
<dbReference type="GO" id="GO:0000785">
    <property type="term" value="C:chromatin"/>
    <property type="evidence" value="ECO:0007669"/>
    <property type="project" value="TreeGrafter"/>
</dbReference>
<sequence>MSSVFDLFSLQGRTAIVTGATRGIGQSLAIALAEAGSDIISIQRDESNQETKQAIEKLGRKATIYVCDLASAADVGGLTKRILDDGHDVDILVNCGGIQRRHPAHQFPDSDWNEVLQVNLNTIFTLCRDVGAYMLTRNPEGPKMNGVPHRGSIINIASLVSFQGGLNVPAYAAAKGGVALLTKSLSNQWAAQGINVNAIAPGYISTDMNEALIKDEKRAASILERIPAGRWGVPDDFKGSIIFLASRASRYVSDQMTMTEHPESPPAKRRRASRAGAEKRFQCQHPGCDKRYSRAEHLHRHELNHNPKEIYKCEEPNCGHSFVRPDLFARHKARHDELSNRETEPAPSTSNIGLSTPGPPSNPDSEWTATSQPSKEVQHPRSVSAPNISNDFAVWLSDSRPPLLTPDSTLISAGSVPSTIPTIAASHPVGSPQTARSLNNWASPEGVSAAQANDNFAAWLFDSPGSQNDDFTLNNVPFLDFGLEYSPKDIWNLDDFAVHTEPSVVAGSHATPSDAADHHAQPQRSSVTVSDQRKADIDSLLSLFLKKQRLQKSLATEDQTSLRYSPDSHSFPNLSAGMLEKFIASYWAHVDKSLSIVHQPTFSVNSCHVLLLLAIVMLGAADVVRSKPKGYLDDYKEFSDLIATHLRWEIFTDGDAQPPVQLWVAQALLLLEFYEKQWSTRKLHERAHIHHASTLTLLRRGSPLVGRSESESPVSGMPTRCATPALGDDAHSRPKSAFDSWWIHWVRTESFNRVVFAAFQMDTLHAVMYGHAADMAPYEIRLPLPCDDSLWTAKSAEEVHRLDANLKMYGIKPINFLDGLKRCLHAHEVQTHAPARTLLMAGLLSVGWHISRREKHLQFLETVPSMREQGRWRSLLLHAFGHWRHSFDEAVGTRKIPGQDIIDIQIFSGTKRLLGRKVSEKDYLHVTHRMKAWACTPVARHAVLHSFKLLNEVLVSKPRKGATDDSILANPTIGYSCRHDNMFYRP</sequence>
<dbReference type="InterPro" id="IPR013087">
    <property type="entry name" value="Znf_C2H2_type"/>
</dbReference>
<dbReference type="Proteomes" id="UP000070133">
    <property type="component" value="Unassembled WGS sequence"/>
</dbReference>
<keyword evidence="4 8" id="KW-0863">Zinc-finger</keyword>
<evidence type="ECO:0000256" key="1">
    <source>
        <dbReference type="ARBA" id="ARBA00004123"/>
    </source>
</evidence>
<evidence type="ECO:0000256" key="6">
    <source>
        <dbReference type="ARBA" id="ARBA00022857"/>
    </source>
</evidence>
<keyword evidence="7" id="KW-0539">Nucleus</keyword>
<dbReference type="GO" id="GO:0006351">
    <property type="term" value="P:DNA-templated transcription"/>
    <property type="evidence" value="ECO:0007669"/>
    <property type="project" value="InterPro"/>
</dbReference>
<dbReference type="PANTHER" id="PTHR40626:SF11">
    <property type="entry name" value="ZINC FINGER PROTEIN YPR022C"/>
    <property type="match status" value="1"/>
</dbReference>
<dbReference type="AlphaFoldDB" id="A0A139HWG0"/>
<dbReference type="PRINTS" id="PR00081">
    <property type="entry name" value="GDHRDH"/>
</dbReference>
<dbReference type="PRINTS" id="PR00080">
    <property type="entry name" value="SDRFAMILY"/>
</dbReference>
<evidence type="ECO:0000313" key="11">
    <source>
        <dbReference type="EMBL" id="KXT06804.1"/>
    </source>
</evidence>
<feature type="region of interest" description="Disordered" evidence="9">
    <location>
        <begin position="334"/>
        <end position="384"/>
    </location>
</feature>
<organism evidence="11 12">
    <name type="scientific">Pseudocercospora eumusae</name>
    <dbReference type="NCBI Taxonomy" id="321146"/>
    <lineage>
        <taxon>Eukaryota</taxon>
        <taxon>Fungi</taxon>
        <taxon>Dikarya</taxon>
        <taxon>Ascomycota</taxon>
        <taxon>Pezizomycotina</taxon>
        <taxon>Dothideomycetes</taxon>
        <taxon>Dothideomycetidae</taxon>
        <taxon>Mycosphaerellales</taxon>
        <taxon>Mycosphaerellaceae</taxon>
        <taxon>Pseudocercospora</taxon>
    </lineage>
</organism>
<dbReference type="InterPro" id="IPR036291">
    <property type="entry name" value="NAD(P)-bd_dom_sf"/>
</dbReference>
<dbReference type="Gene3D" id="3.40.50.720">
    <property type="entry name" value="NAD(P)-binding Rossmann-like Domain"/>
    <property type="match status" value="1"/>
</dbReference>
<keyword evidence="12" id="KW-1185">Reference proteome</keyword>
<dbReference type="Pfam" id="PF00096">
    <property type="entry name" value="zf-C2H2"/>
    <property type="match status" value="1"/>
</dbReference>
<feature type="compositionally biased region" description="Polar residues" evidence="9">
    <location>
        <begin position="363"/>
        <end position="375"/>
    </location>
</feature>
<dbReference type="GO" id="GO:0000978">
    <property type="term" value="F:RNA polymerase II cis-regulatory region sequence-specific DNA binding"/>
    <property type="evidence" value="ECO:0007669"/>
    <property type="project" value="InterPro"/>
</dbReference>
<dbReference type="FunFam" id="3.40.50.720:FF:000398">
    <property type="entry name" value="Probable 2-deoxy-D-gluconate 3-dehydrogenase"/>
    <property type="match status" value="1"/>
</dbReference>
<dbReference type="SMART" id="SM00355">
    <property type="entry name" value="ZnF_C2H2"/>
    <property type="match status" value="2"/>
</dbReference>
<dbReference type="CDD" id="cd12148">
    <property type="entry name" value="fungal_TF_MHR"/>
    <property type="match status" value="1"/>
</dbReference>
<evidence type="ECO:0000313" key="12">
    <source>
        <dbReference type="Proteomes" id="UP000070133"/>
    </source>
</evidence>
<accession>A0A139HWG0</accession>
<keyword evidence="2" id="KW-0479">Metal-binding</keyword>
<comment type="subcellular location">
    <subcellularLocation>
        <location evidence="1">Nucleus</location>
    </subcellularLocation>
</comment>
<dbReference type="EMBL" id="LFZN01000004">
    <property type="protein sequence ID" value="KXT06804.1"/>
    <property type="molecule type" value="Genomic_DNA"/>
</dbReference>
<dbReference type="STRING" id="321146.A0A139HWG0"/>
<dbReference type="SUPFAM" id="SSF57667">
    <property type="entry name" value="beta-beta-alpha zinc fingers"/>
    <property type="match status" value="1"/>
</dbReference>
<dbReference type="PROSITE" id="PS00028">
    <property type="entry name" value="ZINC_FINGER_C2H2_1"/>
    <property type="match status" value="2"/>
</dbReference>
<dbReference type="InterPro" id="IPR036236">
    <property type="entry name" value="Znf_C2H2_sf"/>
</dbReference>
<feature type="domain" description="C2H2-type" evidence="10">
    <location>
        <begin position="281"/>
        <end position="310"/>
    </location>
</feature>
<dbReference type="Pfam" id="PF04082">
    <property type="entry name" value="Fungal_trans"/>
    <property type="match status" value="1"/>
</dbReference>
<feature type="domain" description="C2H2-type" evidence="10">
    <location>
        <begin position="311"/>
        <end position="335"/>
    </location>
</feature>
<dbReference type="PANTHER" id="PTHR40626">
    <property type="entry name" value="MIP31509P"/>
    <property type="match status" value="1"/>
</dbReference>
<dbReference type="OrthoDB" id="427030at2759"/>
<evidence type="ECO:0000256" key="7">
    <source>
        <dbReference type="ARBA" id="ARBA00023242"/>
    </source>
</evidence>
<feature type="region of interest" description="Disordered" evidence="9">
    <location>
        <begin position="256"/>
        <end position="283"/>
    </location>
</feature>
<name>A0A139HWG0_9PEZI</name>